<evidence type="ECO:0000313" key="3">
    <source>
        <dbReference type="Proteomes" id="UP000815677"/>
    </source>
</evidence>
<dbReference type="EMBL" id="DF837701">
    <property type="protein sequence ID" value="GAT42300.1"/>
    <property type="molecule type" value="Genomic_DNA"/>
</dbReference>
<name>A0ABQ0KUW3_MYCCL</name>
<organism evidence="2 3">
    <name type="scientific">Mycena chlorophos</name>
    <name type="common">Agaric fungus</name>
    <name type="synonym">Agaricus chlorophos</name>
    <dbReference type="NCBI Taxonomy" id="658473"/>
    <lineage>
        <taxon>Eukaryota</taxon>
        <taxon>Fungi</taxon>
        <taxon>Dikarya</taxon>
        <taxon>Basidiomycota</taxon>
        <taxon>Agaricomycotina</taxon>
        <taxon>Agaricomycetes</taxon>
        <taxon>Agaricomycetidae</taxon>
        <taxon>Agaricales</taxon>
        <taxon>Marasmiineae</taxon>
        <taxon>Mycenaceae</taxon>
        <taxon>Mycena</taxon>
    </lineage>
</organism>
<evidence type="ECO:0000256" key="1">
    <source>
        <dbReference type="SAM" id="MobiDB-lite"/>
    </source>
</evidence>
<sequence length="113" mass="12409">MDAIKRFIDEVETGEIPRPKHIIVIYGSEPTDNRKWDGLGFVQAGEYSGIQQIGLVEFTKDCLRAKLAAREGKPEFKDACTAIKAEIQRILNPTPAPAQDTGTAITQPVRGAE</sequence>
<gene>
    <name evidence="2" type="ORF">MCHLO_00019</name>
</gene>
<reference evidence="2" key="1">
    <citation type="submission" date="2014-09" db="EMBL/GenBank/DDBJ databases">
        <title>Genome sequence of the luminous mushroom Mycena chlorophos for searching fungal bioluminescence genes.</title>
        <authorList>
            <person name="Tanaka Y."/>
            <person name="Kasuga D."/>
            <person name="Oba Y."/>
            <person name="Hase S."/>
            <person name="Sato K."/>
            <person name="Oba Y."/>
            <person name="Sakakibara Y."/>
        </authorList>
    </citation>
    <scope>NUCLEOTIDE SEQUENCE</scope>
</reference>
<protein>
    <submittedName>
        <fullName evidence="2">Uncharacterized protein</fullName>
    </submittedName>
</protein>
<proteinExistence type="predicted"/>
<feature type="region of interest" description="Disordered" evidence="1">
    <location>
        <begin position="93"/>
        <end position="113"/>
    </location>
</feature>
<evidence type="ECO:0000313" key="2">
    <source>
        <dbReference type="EMBL" id="GAT42300.1"/>
    </source>
</evidence>
<keyword evidence="3" id="KW-1185">Reference proteome</keyword>
<accession>A0ABQ0KUW3</accession>
<dbReference type="Proteomes" id="UP000815677">
    <property type="component" value="Unassembled WGS sequence"/>
</dbReference>